<evidence type="ECO:0000313" key="7">
    <source>
        <dbReference type="Proteomes" id="UP000017836"/>
    </source>
</evidence>
<dbReference type="Proteomes" id="UP000017836">
    <property type="component" value="Unassembled WGS sequence"/>
</dbReference>
<protein>
    <recommendedName>
        <fullName evidence="8">Chloride conductance regulatory protein ICln</fullName>
    </recommendedName>
</protein>
<dbReference type="PANTHER" id="PTHR21399:SF0">
    <property type="entry name" value="METHYLOSOME SUBUNIT PICLN"/>
    <property type="match status" value="1"/>
</dbReference>
<dbReference type="AlphaFoldDB" id="U5CW56"/>
<dbReference type="GO" id="GO:0005886">
    <property type="term" value="C:plasma membrane"/>
    <property type="evidence" value="ECO:0007669"/>
    <property type="project" value="InterPro"/>
</dbReference>
<dbReference type="OrthoDB" id="19714at2759"/>
<evidence type="ECO:0000256" key="3">
    <source>
        <dbReference type="ARBA" id="ARBA00007054"/>
    </source>
</evidence>
<evidence type="ECO:0000256" key="1">
    <source>
        <dbReference type="ARBA" id="ARBA00004123"/>
    </source>
</evidence>
<dbReference type="eggNOG" id="KOG3238">
    <property type="taxonomic scope" value="Eukaryota"/>
</dbReference>
<dbReference type="GO" id="GO:0005829">
    <property type="term" value="C:cytosol"/>
    <property type="evidence" value="ECO:0000318"/>
    <property type="project" value="GO_Central"/>
</dbReference>
<dbReference type="STRING" id="13333.U5CW56"/>
<organism evidence="6 7">
    <name type="scientific">Amborella trichopoda</name>
    <dbReference type="NCBI Taxonomy" id="13333"/>
    <lineage>
        <taxon>Eukaryota</taxon>
        <taxon>Viridiplantae</taxon>
        <taxon>Streptophyta</taxon>
        <taxon>Embryophyta</taxon>
        <taxon>Tracheophyta</taxon>
        <taxon>Spermatophyta</taxon>
        <taxon>Magnoliopsida</taxon>
        <taxon>Amborellales</taxon>
        <taxon>Amborellaceae</taxon>
        <taxon>Amborella</taxon>
    </lineage>
</organism>
<comment type="subcellular location">
    <subcellularLocation>
        <location evidence="2">Cytoplasm</location>
    </subcellularLocation>
    <subcellularLocation>
        <location evidence="1">Nucleus</location>
    </subcellularLocation>
</comment>
<dbReference type="InterPro" id="IPR003521">
    <property type="entry name" value="ICln"/>
</dbReference>
<dbReference type="InterPro" id="IPR039924">
    <property type="entry name" value="ICln/Lot5/Saf5"/>
</dbReference>
<dbReference type="GO" id="GO:0006821">
    <property type="term" value="P:chloride transport"/>
    <property type="evidence" value="ECO:0007669"/>
    <property type="project" value="InterPro"/>
</dbReference>
<dbReference type="PRINTS" id="PR01348">
    <property type="entry name" value="ICLNCHANNEL"/>
</dbReference>
<dbReference type="GO" id="GO:0034709">
    <property type="term" value="C:methylosome"/>
    <property type="evidence" value="ECO:0007669"/>
    <property type="project" value="EnsemblPlants"/>
</dbReference>
<dbReference type="GO" id="GO:0000387">
    <property type="term" value="P:spliceosomal snRNP assembly"/>
    <property type="evidence" value="ECO:0000318"/>
    <property type="project" value="GO_Central"/>
</dbReference>
<dbReference type="GO" id="GO:0034715">
    <property type="term" value="C:pICln-Sm protein complex"/>
    <property type="evidence" value="ECO:0000318"/>
    <property type="project" value="GO_Central"/>
</dbReference>
<sequence>MGLGFVEVTERGEAGKPYFDHENGEELMHVEPEIALVFGTNPPESPGTLYISSKRVVWLSDLDRRKGYAVDFLSVSLHAISRDPEAYPSPCIYAQIETEAASGEEDDSDTSDTEPDRKFELSKVTEMRLVPSNPSHLDTLFNVFCQCAEMNPDQDEEDGEDAGWVFGDEEAGDDDAALDEDSGWCFSENFANPIGHSNGVKDNDLSRTILEFQIDDQRFDDAEEMENDTHADSRR</sequence>
<dbReference type="HOGENOM" id="CLU_077804_2_0_1"/>
<dbReference type="Pfam" id="PF03517">
    <property type="entry name" value="Voldacs"/>
    <property type="match status" value="1"/>
</dbReference>
<dbReference type="KEGG" id="atr:18445876"/>
<gene>
    <name evidence="6" type="ORF">AMTR_s00059p00102310</name>
</gene>
<dbReference type="PANTHER" id="PTHR21399">
    <property type="entry name" value="CHLORIDE CONDUCTANCE REGULATORY PROTEIN ICLN"/>
    <property type="match status" value="1"/>
</dbReference>
<dbReference type="InterPro" id="IPR011993">
    <property type="entry name" value="PH-like_dom_sf"/>
</dbReference>
<evidence type="ECO:0000256" key="2">
    <source>
        <dbReference type="ARBA" id="ARBA00004496"/>
    </source>
</evidence>
<keyword evidence="4" id="KW-0963">Cytoplasm</keyword>
<evidence type="ECO:0000256" key="4">
    <source>
        <dbReference type="ARBA" id="ARBA00022490"/>
    </source>
</evidence>
<dbReference type="OMA" id="HNPANSI"/>
<keyword evidence="5" id="KW-0539">Nucleus</keyword>
<dbReference type="EMBL" id="KI392312">
    <property type="protein sequence ID" value="ERN17531.1"/>
    <property type="molecule type" value="Genomic_DNA"/>
</dbReference>
<dbReference type="GO" id="GO:0006884">
    <property type="term" value="P:cell volume homeostasis"/>
    <property type="evidence" value="ECO:0007669"/>
    <property type="project" value="InterPro"/>
</dbReference>
<name>U5CW56_AMBTC</name>
<evidence type="ECO:0008006" key="8">
    <source>
        <dbReference type="Google" id="ProtNLM"/>
    </source>
</evidence>
<dbReference type="Gramene" id="ERN17531">
    <property type="protein sequence ID" value="ERN17531"/>
    <property type="gene ID" value="AMTR_s00059p00102310"/>
</dbReference>
<dbReference type="GO" id="GO:0005681">
    <property type="term" value="C:spliceosomal complex"/>
    <property type="evidence" value="ECO:0000318"/>
    <property type="project" value="GO_Central"/>
</dbReference>
<keyword evidence="7" id="KW-1185">Reference proteome</keyword>
<dbReference type="GO" id="GO:0045292">
    <property type="term" value="P:mRNA cis splicing, via spliceosome"/>
    <property type="evidence" value="ECO:0000318"/>
    <property type="project" value="GO_Central"/>
</dbReference>
<dbReference type="Gene3D" id="2.30.29.30">
    <property type="entry name" value="Pleckstrin-homology domain (PH domain)/Phosphotyrosine-binding domain (PTB)"/>
    <property type="match status" value="1"/>
</dbReference>
<proteinExistence type="inferred from homology"/>
<evidence type="ECO:0000256" key="5">
    <source>
        <dbReference type="ARBA" id="ARBA00023242"/>
    </source>
</evidence>
<comment type="similarity">
    <text evidence="3">Belongs to the pICln (TC 1.A.47) family.</text>
</comment>
<reference evidence="7" key="1">
    <citation type="journal article" date="2013" name="Science">
        <title>The Amborella genome and the evolution of flowering plants.</title>
        <authorList>
            <consortium name="Amborella Genome Project"/>
        </authorList>
    </citation>
    <scope>NUCLEOTIDE SEQUENCE [LARGE SCALE GENOMIC DNA]</scope>
</reference>
<accession>U5CW56</accession>
<evidence type="ECO:0000313" key="6">
    <source>
        <dbReference type="EMBL" id="ERN17531.1"/>
    </source>
</evidence>